<sequence>MIQRSLLYLGAVFYLLNGVRMIADPQGFFDGTAGVSATGGYNMHFIVDIGFAFLVSAGAMAAGVWLRQRSLILAGLAWPVLHAAFHTAGLAMHGAVSHAAWVVETGGVILPALVLVVLALRVPLAGLGTGMPRLVHAGLRRFEAQWSYDAAYLHRLVDTVPDSVRFLTALQGLSGLSRQAPPALLHGASLAASLHEDCGPCAQITIDKVCADGAEPETVRALIRRDFGRADPVSALGFSYTAAVLAGEAEAMAMRDEIVKRYGEAALSELALAVVVSRTYPTMKTLTGFGAACQRLDVAGQTETVAAA</sequence>
<feature type="transmembrane region" description="Helical" evidence="1">
    <location>
        <begin position="45"/>
        <end position="66"/>
    </location>
</feature>
<keyword evidence="1" id="KW-0812">Transmembrane</keyword>
<proteinExistence type="predicted"/>
<protein>
    <submittedName>
        <fullName evidence="2">Uncharacterized protein</fullName>
    </submittedName>
</protein>
<dbReference type="AlphaFoldDB" id="A0A9W6ILN1"/>
<keyword evidence="1" id="KW-1133">Transmembrane helix</keyword>
<evidence type="ECO:0000313" key="3">
    <source>
        <dbReference type="Proteomes" id="UP001143486"/>
    </source>
</evidence>
<dbReference type="EMBL" id="BSFE01000002">
    <property type="protein sequence ID" value="GLK51549.1"/>
    <property type="molecule type" value="Genomic_DNA"/>
</dbReference>
<organism evidence="2 3">
    <name type="scientific">Maricaulis virginensis</name>
    <dbReference type="NCBI Taxonomy" id="144022"/>
    <lineage>
        <taxon>Bacteria</taxon>
        <taxon>Pseudomonadati</taxon>
        <taxon>Pseudomonadota</taxon>
        <taxon>Alphaproteobacteria</taxon>
        <taxon>Maricaulales</taxon>
        <taxon>Maricaulaceae</taxon>
        <taxon>Maricaulis</taxon>
    </lineage>
</organism>
<keyword evidence="1" id="KW-0472">Membrane</keyword>
<dbReference type="SUPFAM" id="SSF69118">
    <property type="entry name" value="AhpD-like"/>
    <property type="match status" value="1"/>
</dbReference>
<accession>A0A9W6ILN1</accession>
<feature type="transmembrane region" description="Helical" evidence="1">
    <location>
        <begin position="108"/>
        <end position="131"/>
    </location>
</feature>
<gene>
    <name evidence="2" type="ORF">GCM10017621_10570</name>
</gene>
<evidence type="ECO:0000313" key="2">
    <source>
        <dbReference type="EMBL" id="GLK51549.1"/>
    </source>
</evidence>
<name>A0A9W6ILN1_9PROT</name>
<evidence type="ECO:0000256" key="1">
    <source>
        <dbReference type="SAM" id="Phobius"/>
    </source>
</evidence>
<keyword evidence="3" id="KW-1185">Reference proteome</keyword>
<dbReference type="RefSeq" id="WP_271185929.1">
    <property type="nucleotide sequence ID" value="NZ_BSFE01000002.1"/>
</dbReference>
<dbReference type="Proteomes" id="UP001143486">
    <property type="component" value="Unassembled WGS sequence"/>
</dbReference>
<feature type="transmembrane region" description="Helical" evidence="1">
    <location>
        <begin position="73"/>
        <end position="96"/>
    </location>
</feature>
<reference evidence="2" key="2">
    <citation type="submission" date="2023-01" db="EMBL/GenBank/DDBJ databases">
        <authorList>
            <person name="Sun Q."/>
            <person name="Evtushenko L."/>
        </authorList>
    </citation>
    <scope>NUCLEOTIDE SEQUENCE</scope>
    <source>
        <strain evidence="2">VKM B-1513</strain>
    </source>
</reference>
<comment type="caution">
    <text evidence="2">The sequence shown here is derived from an EMBL/GenBank/DDBJ whole genome shotgun (WGS) entry which is preliminary data.</text>
</comment>
<reference evidence="2" key="1">
    <citation type="journal article" date="2014" name="Int. J. Syst. Evol. Microbiol.">
        <title>Complete genome sequence of Corynebacterium casei LMG S-19264T (=DSM 44701T), isolated from a smear-ripened cheese.</title>
        <authorList>
            <consortium name="US DOE Joint Genome Institute (JGI-PGF)"/>
            <person name="Walter F."/>
            <person name="Albersmeier A."/>
            <person name="Kalinowski J."/>
            <person name="Ruckert C."/>
        </authorList>
    </citation>
    <scope>NUCLEOTIDE SEQUENCE</scope>
    <source>
        <strain evidence="2">VKM B-1513</strain>
    </source>
</reference>
<dbReference type="InterPro" id="IPR029032">
    <property type="entry name" value="AhpD-like"/>
</dbReference>